<name>A0A931BPI9_9BACT</name>
<dbReference type="AlphaFoldDB" id="A0A931BPI9"/>
<dbReference type="RefSeq" id="WP_196288477.1">
    <property type="nucleotide sequence ID" value="NZ_JADQDP010000006.1"/>
</dbReference>
<evidence type="ECO:0000313" key="2">
    <source>
        <dbReference type="EMBL" id="MBF9144123.1"/>
    </source>
</evidence>
<keyword evidence="3" id="KW-1185">Reference proteome</keyword>
<sequence length="597" mass="63823">MPAILHPTSYFVLLAFCVLLGLGLVALAWRGRRRRVPRALAGAAAAAGLWFSAFPPLRQVPSARGQAILLTENYSPDTLRQLLRRLGPGTPVWAYGGTPAAGARPLGSLLALAEQRPALQGLHLLGQGLPAAELPLLGTVPIKWHQPVARAMLNTAFWNAQLTLGEPLRVECSAFLPKGAAPAWVCLRAAGTVRDSVRVPAGGGAFRLRYQPKTTGLAVYELLLRQAGRVLATESVPVEITVPQLPSVLLLAATPSFEFKYLKNYLAEAHYPVALRTSVSRGLVQTDFVNQPSAPLDRLTPALLARYTMVVADAATMAALTPAEAGTLQAAIRGGRLGLVVLADAAPLPRAVPGRADFAAQPRAAAQSSAQLLRWPDAPAEARAPLPTQLRTAPELNSLVTGPKQVVAAARRRVGLGFVVVSAVPETFQWGLQGRGQVYSSFWNRLLTAAQPPAVPQAAWRAGTRWPRPGQPLTLHLTAAFPETQPTVRALAGGPPVRLALSQDTRLPEWSTGQFWPQAAGWHQVDGPGRTTHRFYVYPAGAWAGPEQQERQAALAQRASVASGTSPATTVAQPWPAGWFFALFLLAAGYLWLEEKL</sequence>
<proteinExistence type="predicted"/>
<reference evidence="2 3" key="1">
    <citation type="submission" date="2020-11" db="EMBL/GenBank/DDBJ databases">
        <authorList>
            <person name="Kim M.K."/>
        </authorList>
    </citation>
    <scope>NUCLEOTIDE SEQUENCE [LARGE SCALE GENOMIC DNA]</scope>
    <source>
        <strain evidence="2 3">BT439</strain>
    </source>
</reference>
<accession>A0A931BPI9</accession>
<feature type="transmembrane region" description="Helical" evidence="1">
    <location>
        <begin position="36"/>
        <end position="54"/>
    </location>
</feature>
<dbReference type="Proteomes" id="UP000645610">
    <property type="component" value="Unassembled WGS sequence"/>
</dbReference>
<protein>
    <submittedName>
        <fullName evidence="2">Uncharacterized protein</fullName>
    </submittedName>
</protein>
<feature type="transmembrane region" description="Helical" evidence="1">
    <location>
        <begin position="575"/>
        <end position="593"/>
    </location>
</feature>
<comment type="caution">
    <text evidence="2">The sequence shown here is derived from an EMBL/GenBank/DDBJ whole genome shotgun (WGS) entry which is preliminary data.</text>
</comment>
<keyword evidence="1" id="KW-1133">Transmembrane helix</keyword>
<evidence type="ECO:0000313" key="3">
    <source>
        <dbReference type="Proteomes" id="UP000645610"/>
    </source>
</evidence>
<keyword evidence="1" id="KW-0812">Transmembrane</keyword>
<gene>
    <name evidence="2" type="ORF">I2I01_20950</name>
</gene>
<organism evidence="2 3">
    <name type="scientific">Hymenobacter properus</name>
    <dbReference type="NCBI Taxonomy" id="2791026"/>
    <lineage>
        <taxon>Bacteria</taxon>
        <taxon>Pseudomonadati</taxon>
        <taxon>Bacteroidota</taxon>
        <taxon>Cytophagia</taxon>
        <taxon>Cytophagales</taxon>
        <taxon>Hymenobacteraceae</taxon>
        <taxon>Hymenobacter</taxon>
    </lineage>
</organism>
<evidence type="ECO:0000256" key="1">
    <source>
        <dbReference type="SAM" id="Phobius"/>
    </source>
</evidence>
<feature type="transmembrane region" description="Helical" evidence="1">
    <location>
        <begin position="12"/>
        <end position="29"/>
    </location>
</feature>
<dbReference type="EMBL" id="JADQDP010000006">
    <property type="protein sequence ID" value="MBF9144123.1"/>
    <property type="molecule type" value="Genomic_DNA"/>
</dbReference>
<keyword evidence="1" id="KW-0472">Membrane</keyword>